<evidence type="ECO:0000313" key="2">
    <source>
        <dbReference type="EMBL" id="PIC21805.1"/>
    </source>
</evidence>
<keyword evidence="3" id="KW-1185">Reference proteome</keyword>
<dbReference type="PANTHER" id="PTHR22899">
    <property type="entry name" value="CYCLIN-RELATED F-BOX FAMILY"/>
    <property type="match status" value="1"/>
</dbReference>
<comment type="caution">
    <text evidence="2">The sequence shown here is derived from an EMBL/GenBank/DDBJ whole genome shotgun (WGS) entry which is preliminary data.</text>
</comment>
<dbReference type="Proteomes" id="UP000230233">
    <property type="component" value="Chromosome X"/>
</dbReference>
<evidence type="ECO:0000313" key="3">
    <source>
        <dbReference type="Proteomes" id="UP000230233"/>
    </source>
</evidence>
<accession>A0A2G5T340</accession>
<organism evidence="2 3">
    <name type="scientific">Caenorhabditis nigoni</name>
    <dbReference type="NCBI Taxonomy" id="1611254"/>
    <lineage>
        <taxon>Eukaryota</taxon>
        <taxon>Metazoa</taxon>
        <taxon>Ecdysozoa</taxon>
        <taxon>Nematoda</taxon>
        <taxon>Chromadorea</taxon>
        <taxon>Rhabditida</taxon>
        <taxon>Rhabditina</taxon>
        <taxon>Rhabditomorpha</taxon>
        <taxon>Rhabditoidea</taxon>
        <taxon>Rhabditidae</taxon>
        <taxon>Peloderinae</taxon>
        <taxon>Caenorhabditis</taxon>
    </lineage>
</organism>
<protein>
    <recommendedName>
        <fullName evidence="1">Sdz-33 F-box domain-containing protein</fullName>
    </recommendedName>
</protein>
<dbReference type="InterPro" id="IPR053222">
    <property type="entry name" value="Zygotic_Embryogenesis-Asso"/>
</dbReference>
<name>A0A2G5T340_9PELO</name>
<dbReference type="PANTHER" id="PTHR22899:SF0">
    <property type="entry name" value="F-BOX ASSOCIATED DOMAIN-CONTAINING PROTEIN-RELATED"/>
    <property type="match status" value="1"/>
</dbReference>
<sequence>MVKALHLPILDVSLRMKERPVINLRFENGSCEFILAMPTSYQTMPSLTSLAISVRVIGRGRVLHSTMSNQQMNLGNWIKHIGSFCENINAVFSVEDLKFDIPSLRNTLPKLRRIDVVCFKDEPDDRDMLNSQNLLRAFLSDVRNVTLVRVPLGENLSLQHIGTTNLKSLEINFQSDLNLLDVSTWNVESCMIWTLAHKMSIRDLNRLFKLWIKGSNPKLKELSIHWGTEITPDWNVLLGGLKSVETKAKEGGTRNFIIRNFRGICAKIEVKHTGRGAAVVFTLSD</sequence>
<gene>
    <name evidence="2" type="primary">Cnig_chr_X.g26507</name>
    <name evidence="2" type="ORF">B9Z55_026507</name>
</gene>
<dbReference type="Pfam" id="PF07735">
    <property type="entry name" value="FBA_2"/>
    <property type="match status" value="1"/>
</dbReference>
<proteinExistence type="predicted"/>
<dbReference type="InterPro" id="IPR012885">
    <property type="entry name" value="F-box_Sdz-33"/>
</dbReference>
<dbReference type="AlphaFoldDB" id="A0A2G5T340"/>
<evidence type="ECO:0000259" key="1">
    <source>
        <dbReference type="Pfam" id="PF07735"/>
    </source>
</evidence>
<reference evidence="3" key="1">
    <citation type="submission" date="2017-10" db="EMBL/GenBank/DDBJ databases">
        <title>Rapid genome shrinkage in a self-fertile nematode reveals novel sperm competition proteins.</title>
        <authorList>
            <person name="Yin D."/>
            <person name="Schwarz E.M."/>
            <person name="Thomas C.G."/>
            <person name="Felde R.L."/>
            <person name="Korf I.F."/>
            <person name="Cutter A.D."/>
            <person name="Schartner C.M."/>
            <person name="Ralston E.J."/>
            <person name="Meyer B.J."/>
            <person name="Haag E.S."/>
        </authorList>
    </citation>
    <scope>NUCLEOTIDE SEQUENCE [LARGE SCALE GENOMIC DNA]</scope>
    <source>
        <strain evidence="3">JU1422</strain>
    </source>
</reference>
<dbReference type="EMBL" id="PDUG01000006">
    <property type="protein sequence ID" value="PIC21805.1"/>
    <property type="molecule type" value="Genomic_DNA"/>
</dbReference>
<feature type="domain" description="Sdz-33 F-box" evidence="1">
    <location>
        <begin position="158"/>
        <end position="224"/>
    </location>
</feature>